<comment type="similarity">
    <text evidence="7">Belongs to the class I-like SAM-binding methyltransferase superfamily. rRNA adenine N(6)-methyltransferase family.</text>
</comment>
<dbReference type="GO" id="GO:0034245">
    <property type="term" value="C:mitochondrial DNA-directed RNA polymerase complex"/>
    <property type="evidence" value="ECO:0007669"/>
    <property type="project" value="TreeGrafter"/>
</dbReference>
<dbReference type="Pfam" id="PF00398">
    <property type="entry name" value="RrnaAD"/>
    <property type="match status" value="1"/>
</dbReference>
<evidence type="ECO:0000256" key="7">
    <source>
        <dbReference type="RuleBase" id="RU362106"/>
    </source>
</evidence>
<evidence type="ECO:0000256" key="8">
    <source>
        <dbReference type="SAM" id="Coils"/>
    </source>
</evidence>
<evidence type="ECO:0000256" key="6">
    <source>
        <dbReference type="ARBA" id="ARBA00024915"/>
    </source>
</evidence>
<comment type="function">
    <text evidence="6">Mitochondrial transcription factor that confers selective promoter recognition on the core subunit of the yeast mitochondrial RNA polymerase. Interacts with DNA in a non-specific manner.</text>
</comment>
<proteinExistence type="inferred from homology"/>
<organism evidence="10 11">
    <name type="scientific">Microdochium trichocladiopsis</name>
    <dbReference type="NCBI Taxonomy" id="1682393"/>
    <lineage>
        <taxon>Eukaryota</taxon>
        <taxon>Fungi</taxon>
        <taxon>Dikarya</taxon>
        <taxon>Ascomycota</taxon>
        <taxon>Pezizomycotina</taxon>
        <taxon>Sordariomycetes</taxon>
        <taxon>Xylariomycetidae</taxon>
        <taxon>Xylariales</taxon>
        <taxon>Microdochiaceae</taxon>
        <taxon>Microdochium</taxon>
    </lineage>
</organism>
<comment type="caution">
    <text evidence="10">The sequence shown here is derived from an EMBL/GenBank/DDBJ whole genome shotgun (WGS) entry which is preliminary data.</text>
</comment>
<comment type="subcellular location">
    <subcellularLocation>
        <location evidence="1">Mitochondrion</location>
    </subcellularLocation>
</comment>
<dbReference type="Gene3D" id="3.40.50.150">
    <property type="entry name" value="Vaccinia Virus protein VP39"/>
    <property type="match status" value="1"/>
</dbReference>
<dbReference type="InterPro" id="IPR023165">
    <property type="entry name" value="rRNA_Ade_diMease-like_C"/>
</dbReference>
<keyword evidence="5" id="KW-0694">RNA-binding</keyword>
<evidence type="ECO:0000313" key="11">
    <source>
        <dbReference type="Proteomes" id="UP000756346"/>
    </source>
</evidence>
<protein>
    <recommendedName>
        <fullName evidence="7">rRNA adenine N(6)-methyltransferase</fullName>
        <ecNumber evidence="7">2.1.1.-</ecNumber>
    </recommendedName>
</protein>
<dbReference type="GO" id="GO:0006391">
    <property type="term" value="P:transcription initiation at mitochondrial promoter"/>
    <property type="evidence" value="ECO:0007669"/>
    <property type="project" value="TreeGrafter"/>
</dbReference>
<evidence type="ECO:0000256" key="1">
    <source>
        <dbReference type="ARBA" id="ARBA00004173"/>
    </source>
</evidence>
<evidence type="ECO:0000256" key="3">
    <source>
        <dbReference type="ARBA" id="ARBA00022679"/>
    </source>
</evidence>
<keyword evidence="3 7" id="KW-0808">Transferase</keyword>
<feature type="region of interest" description="Disordered" evidence="9">
    <location>
        <begin position="1"/>
        <end position="42"/>
    </location>
</feature>
<dbReference type="GO" id="GO:0034246">
    <property type="term" value="F:mitochondrial transcription factor activity"/>
    <property type="evidence" value="ECO:0007669"/>
    <property type="project" value="TreeGrafter"/>
</dbReference>
<dbReference type="GO" id="GO:0008168">
    <property type="term" value="F:methyltransferase activity"/>
    <property type="evidence" value="ECO:0007669"/>
    <property type="project" value="UniProtKB-KW"/>
</dbReference>
<keyword evidence="7" id="KW-0698">rRNA processing</keyword>
<dbReference type="PANTHER" id="PTHR11727:SF17">
    <property type="entry name" value="DIMETHYLADENOSINE TRANSFERASE 1, MITOCHONDRIAL"/>
    <property type="match status" value="1"/>
</dbReference>
<evidence type="ECO:0000256" key="4">
    <source>
        <dbReference type="ARBA" id="ARBA00022691"/>
    </source>
</evidence>
<keyword evidence="2 7" id="KW-0489">Methyltransferase</keyword>
<dbReference type="GO" id="GO:0032259">
    <property type="term" value="P:methylation"/>
    <property type="evidence" value="ECO:0007669"/>
    <property type="project" value="UniProtKB-KW"/>
</dbReference>
<dbReference type="GeneID" id="70179603"/>
<accession>A0A9P8Y3R5</accession>
<gene>
    <name evidence="10" type="ORF">B0I36DRAFT_244426</name>
</gene>
<dbReference type="Proteomes" id="UP000756346">
    <property type="component" value="Unassembled WGS sequence"/>
</dbReference>
<keyword evidence="8" id="KW-0175">Coiled coil</keyword>
<dbReference type="GO" id="GO:0006364">
    <property type="term" value="P:rRNA processing"/>
    <property type="evidence" value="ECO:0007669"/>
    <property type="project" value="UniProtKB-KW"/>
</dbReference>
<dbReference type="InterPro" id="IPR001737">
    <property type="entry name" value="KsgA/Erm"/>
</dbReference>
<evidence type="ECO:0000313" key="10">
    <source>
        <dbReference type="EMBL" id="KAH7028849.1"/>
    </source>
</evidence>
<keyword evidence="4 7" id="KW-0949">S-adenosyl-L-methionine</keyword>
<sequence length="576" mass="66451">MAKQLLATGIYKPRKRPGSVPAKEDEAPKKPRSRKAPSADKTRVNITAEDLCDDIIRYVGSDLERHRGCDIIDLYPGTGVWSSKLNEFLKPRTHILMEPDDKFYEPFLKPLLDKEGTILVPKSGILWKDLNQVLTPEYLPHQEVREGEDLLKRNDTLLVTANLAFHPKKKYNRFDSVAKLVFHQFIDSIRTSSLFQKYGQVRMLIWARVDDTQGLLPRHVQKRKKLAITTELYCEWVREVCSLYAPDPSWYGRDYNLDTYMTVNVIKKMEEAGMTLPAKREPKMFSEIKKELADGVEVDAPGTAVPIYRRTFTHALESLESLEASDKIKKDSPEYNTLANHRYRQSSEEKKQDQALQLSQALDNLQKRAHGMEASGTYTTEAAQKLADEWDAKLRDCFRSLLVEFPPYRSNMHLVRQDPPVLHWDRKVYEPIAVRESDFFPRVECNLLDIQPKPVHPLIRQAGPNSNRGGDVMEHIMSYMLLSGSQPIDRVLNSMWPGAAEYILPRWTSVRDPAQGGVPHIPHKLAALTPRLLNARQWEQLLELWMEWPFRPDFPELISRFYETEGETEDMIVSDA</sequence>
<dbReference type="RefSeq" id="XP_046011137.1">
    <property type="nucleotide sequence ID" value="XM_046150057.1"/>
</dbReference>
<dbReference type="Gene3D" id="1.10.8.100">
    <property type="entry name" value="Ribosomal RNA adenine dimethylase-like, domain 2"/>
    <property type="match status" value="1"/>
</dbReference>
<dbReference type="SUPFAM" id="SSF53335">
    <property type="entry name" value="S-adenosyl-L-methionine-dependent methyltransferases"/>
    <property type="match status" value="1"/>
</dbReference>
<dbReference type="AlphaFoldDB" id="A0A9P8Y3R5"/>
<dbReference type="GO" id="GO:0003723">
    <property type="term" value="F:RNA binding"/>
    <property type="evidence" value="ECO:0007669"/>
    <property type="project" value="UniProtKB-KW"/>
</dbReference>
<dbReference type="PANTHER" id="PTHR11727">
    <property type="entry name" value="DIMETHYLADENOSINE TRANSFERASE"/>
    <property type="match status" value="1"/>
</dbReference>
<dbReference type="GO" id="GO:0005759">
    <property type="term" value="C:mitochondrial matrix"/>
    <property type="evidence" value="ECO:0007669"/>
    <property type="project" value="TreeGrafter"/>
</dbReference>
<keyword evidence="11" id="KW-1185">Reference proteome</keyword>
<dbReference type="EMBL" id="JAGTJQ010000006">
    <property type="protein sequence ID" value="KAH7028849.1"/>
    <property type="molecule type" value="Genomic_DNA"/>
</dbReference>
<reference evidence="10" key="1">
    <citation type="journal article" date="2021" name="Nat. Commun.">
        <title>Genetic determinants of endophytism in the Arabidopsis root mycobiome.</title>
        <authorList>
            <person name="Mesny F."/>
            <person name="Miyauchi S."/>
            <person name="Thiergart T."/>
            <person name="Pickel B."/>
            <person name="Atanasova L."/>
            <person name="Karlsson M."/>
            <person name="Huettel B."/>
            <person name="Barry K.W."/>
            <person name="Haridas S."/>
            <person name="Chen C."/>
            <person name="Bauer D."/>
            <person name="Andreopoulos W."/>
            <person name="Pangilinan J."/>
            <person name="LaButti K."/>
            <person name="Riley R."/>
            <person name="Lipzen A."/>
            <person name="Clum A."/>
            <person name="Drula E."/>
            <person name="Henrissat B."/>
            <person name="Kohler A."/>
            <person name="Grigoriev I.V."/>
            <person name="Martin F.M."/>
            <person name="Hacquard S."/>
        </authorList>
    </citation>
    <scope>NUCLEOTIDE SEQUENCE</scope>
    <source>
        <strain evidence="10">MPI-CAGE-CH-0230</strain>
    </source>
</reference>
<evidence type="ECO:0000256" key="2">
    <source>
        <dbReference type="ARBA" id="ARBA00022603"/>
    </source>
</evidence>
<feature type="coiled-coil region" evidence="8">
    <location>
        <begin position="348"/>
        <end position="375"/>
    </location>
</feature>
<name>A0A9P8Y3R5_9PEZI</name>
<evidence type="ECO:0000256" key="5">
    <source>
        <dbReference type="ARBA" id="ARBA00022884"/>
    </source>
</evidence>
<dbReference type="InterPro" id="IPR029063">
    <property type="entry name" value="SAM-dependent_MTases_sf"/>
</dbReference>
<dbReference type="OrthoDB" id="16079at2759"/>
<dbReference type="EC" id="2.1.1.-" evidence="7"/>
<evidence type="ECO:0000256" key="9">
    <source>
        <dbReference type="SAM" id="MobiDB-lite"/>
    </source>
</evidence>